<evidence type="ECO:0000313" key="3">
    <source>
        <dbReference type="Proteomes" id="UP001162164"/>
    </source>
</evidence>
<organism evidence="2 3">
    <name type="scientific">Molorchus minor</name>
    <dbReference type="NCBI Taxonomy" id="1323400"/>
    <lineage>
        <taxon>Eukaryota</taxon>
        <taxon>Metazoa</taxon>
        <taxon>Ecdysozoa</taxon>
        <taxon>Arthropoda</taxon>
        <taxon>Hexapoda</taxon>
        <taxon>Insecta</taxon>
        <taxon>Pterygota</taxon>
        <taxon>Neoptera</taxon>
        <taxon>Endopterygota</taxon>
        <taxon>Coleoptera</taxon>
        <taxon>Polyphaga</taxon>
        <taxon>Cucujiformia</taxon>
        <taxon>Chrysomeloidea</taxon>
        <taxon>Cerambycidae</taxon>
        <taxon>Lamiinae</taxon>
        <taxon>Monochamini</taxon>
        <taxon>Molorchus</taxon>
    </lineage>
</organism>
<accession>A0ABQ9JMQ2</accession>
<gene>
    <name evidence="2" type="ORF">NQ317_004433</name>
</gene>
<keyword evidence="1" id="KW-1133">Transmembrane helix</keyword>
<keyword evidence="1" id="KW-0812">Transmembrane</keyword>
<evidence type="ECO:0000313" key="2">
    <source>
        <dbReference type="EMBL" id="KAJ8979288.1"/>
    </source>
</evidence>
<protein>
    <submittedName>
        <fullName evidence="2">Uncharacterized protein</fullName>
    </submittedName>
</protein>
<evidence type="ECO:0000256" key="1">
    <source>
        <dbReference type="SAM" id="Phobius"/>
    </source>
</evidence>
<feature type="transmembrane region" description="Helical" evidence="1">
    <location>
        <begin position="55"/>
        <end position="77"/>
    </location>
</feature>
<name>A0ABQ9JMQ2_9CUCU</name>
<proteinExistence type="predicted"/>
<dbReference type="Proteomes" id="UP001162164">
    <property type="component" value="Unassembled WGS sequence"/>
</dbReference>
<keyword evidence="1" id="KW-0472">Membrane</keyword>
<feature type="transmembrane region" description="Helical" evidence="1">
    <location>
        <begin position="83"/>
        <end position="100"/>
    </location>
</feature>
<dbReference type="EMBL" id="JAPWTJ010000354">
    <property type="protein sequence ID" value="KAJ8979288.1"/>
    <property type="molecule type" value="Genomic_DNA"/>
</dbReference>
<keyword evidence="3" id="KW-1185">Reference proteome</keyword>
<reference evidence="2" key="1">
    <citation type="journal article" date="2023" name="Insect Mol. Biol.">
        <title>Genome sequencing provides insights into the evolution of gene families encoding plant cell wall-degrading enzymes in longhorned beetles.</title>
        <authorList>
            <person name="Shin N.R."/>
            <person name="Okamura Y."/>
            <person name="Kirsch R."/>
            <person name="Pauchet Y."/>
        </authorList>
    </citation>
    <scope>NUCLEOTIDE SEQUENCE</scope>
    <source>
        <strain evidence="2">MMC_N1</strain>
    </source>
</reference>
<sequence>MSGNFIQENASLLKNFHDEFGERAVSVLLDGEESEMIFIDHPSSEMSNDKLHGRIFSITFLSTITCILTLAFFISIITSSLGIVIIGSIFKPIFSVTRFIPIKPRKLGTLPILGPASEENLKPQLGFRTHLVYVATSEDRSLYRCGYGGHLPSTILLLFRAREAGYFVMTD</sequence>
<comment type="caution">
    <text evidence="2">The sequence shown here is derived from an EMBL/GenBank/DDBJ whole genome shotgun (WGS) entry which is preliminary data.</text>
</comment>